<dbReference type="PANTHER" id="PTHR43585">
    <property type="entry name" value="FUMIPYRROLE BIOSYNTHESIS PROTEIN C"/>
    <property type="match status" value="1"/>
</dbReference>
<evidence type="ECO:0000256" key="4">
    <source>
        <dbReference type="PROSITE-ProRule" id="PRU00409"/>
    </source>
</evidence>
<dbReference type="RefSeq" id="XP_040798313.1">
    <property type="nucleotide sequence ID" value="XM_040949608.1"/>
</dbReference>
<dbReference type="GO" id="GO:0046872">
    <property type="term" value="F:metal ion binding"/>
    <property type="evidence" value="ECO:0007669"/>
    <property type="project" value="InterPro"/>
</dbReference>
<dbReference type="InterPro" id="IPR013815">
    <property type="entry name" value="ATP_grasp_subdomain_1"/>
</dbReference>
<dbReference type="InterPro" id="IPR052032">
    <property type="entry name" value="ATP-dep_AA_Ligase"/>
</dbReference>
<dbReference type="Pfam" id="PF13535">
    <property type="entry name" value="ATP-grasp_4"/>
    <property type="match status" value="1"/>
</dbReference>
<dbReference type="SUPFAM" id="SSF56059">
    <property type="entry name" value="Glutathione synthetase ATP-binding domain-like"/>
    <property type="match status" value="1"/>
</dbReference>
<dbReference type="Gene3D" id="3.30.1490.20">
    <property type="entry name" value="ATP-grasp fold, A domain"/>
    <property type="match status" value="1"/>
</dbReference>
<dbReference type="VEuPathDB" id="FungiDB:BO72DRAFT_516846"/>
<dbReference type="InterPro" id="IPR011761">
    <property type="entry name" value="ATP-grasp"/>
</dbReference>
<name>A0A8G1RLF5_9EURO</name>
<gene>
    <name evidence="6" type="ORF">BO72DRAFT_516846</name>
</gene>
<accession>A0A8G1RLF5</accession>
<keyword evidence="7" id="KW-1185">Reference proteome</keyword>
<protein>
    <recommendedName>
        <fullName evidence="5">ATP-grasp domain-containing protein</fullName>
    </recommendedName>
</protein>
<dbReference type="Gene3D" id="3.30.470.20">
    <property type="entry name" value="ATP-grasp fold, B domain"/>
    <property type="match status" value="1"/>
</dbReference>
<dbReference type="Gene3D" id="3.40.50.20">
    <property type="match status" value="1"/>
</dbReference>
<evidence type="ECO:0000313" key="7">
    <source>
        <dbReference type="Proteomes" id="UP000249789"/>
    </source>
</evidence>
<evidence type="ECO:0000256" key="1">
    <source>
        <dbReference type="ARBA" id="ARBA00022598"/>
    </source>
</evidence>
<keyword evidence="2 4" id="KW-0547">Nucleotide-binding</keyword>
<sequence length="731" mass="80328">MADTTIHSEGFTSETILVRVSDNAVPESVFCRWRRCATASSEYFHAIDLFFRVSHPQTERSEQAKSLEGEGSALETLVRQARKIVDNGHSPRRSDIVAKVILSPRAGYLCRSDILDLRMRHSEFISAVIRFTDCQDYLLGSGGREGEEEASILPLLASSPGALLLKQSTHDSSPLDTLQLLQDDLAMRLSFPWILPTQPKPRRVAVIGGRGMYDVHGRTYGSQGFFEAAHALGVSLIVLDQHDHWLAGEAYAHLREEFIALDLSARANLPERIAAAVRGRAIDGIVTFTDEYVVTTAEAAEFLGLPTEPAAAMRQAHHKHEMRRLLLSQQQQTDNNKNNNARSTQVQAIHLHSAAQLDHPPPALANQLAALQYPLVVKPCRGQFSTGVMKVADEASLRQAAAILGRKDPRLAEQGILLETYVAGPELDANFVLLDGVVLFLEVTDNFPCSGDDRSATLEANFAETLQISNTRLPAREIEVIREKLGRSLRALGLRSGVFHVEARMRNSAMRYERVVESVVRDDSSEGKGGGAGISDSGSGRIMIMDLILGGESEELTPPPSPPVPQPDPFLIEVNVRPPGTGGTWSTLYTYGVDLGALQLLRALNDHERFRALSSPFRVPRGQHHPGDGGGAQYWNAHCMVPVHRDWVRVPADFFERVYQAIPEIVPYVSRAELSVEPGTLVPSAGEVPWIGYLLMHSRVSRRHLLGMYARFAGACRAVLDATSGDKLLVS</sequence>
<dbReference type="PANTHER" id="PTHR43585:SF2">
    <property type="entry name" value="ATP-GRASP ENZYME FSQD"/>
    <property type="match status" value="1"/>
</dbReference>
<evidence type="ECO:0000256" key="2">
    <source>
        <dbReference type="ARBA" id="ARBA00022741"/>
    </source>
</evidence>
<dbReference type="GO" id="GO:0005524">
    <property type="term" value="F:ATP binding"/>
    <property type="evidence" value="ECO:0007669"/>
    <property type="project" value="UniProtKB-UniRule"/>
</dbReference>
<dbReference type="GO" id="GO:0016874">
    <property type="term" value="F:ligase activity"/>
    <property type="evidence" value="ECO:0007669"/>
    <property type="project" value="UniProtKB-KW"/>
</dbReference>
<dbReference type="Proteomes" id="UP000249789">
    <property type="component" value="Unassembled WGS sequence"/>
</dbReference>
<dbReference type="EMBL" id="KZ824670">
    <property type="protein sequence ID" value="RAK74303.1"/>
    <property type="molecule type" value="Genomic_DNA"/>
</dbReference>
<dbReference type="Pfam" id="PF18130">
    <property type="entry name" value="ATPgrasp_N"/>
    <property type="match status" value="1"/>
</dbReference>
<evidence type="ECO:0000259" key="5">
    <source>
        <dbReference type="PROSITE" id="PS50975"/>
    </source>
</evidence>
<evidence type="ECO:0000313" key="6">
    <source>
        <dbReference type="EMBL" id="RAK74303.1"/>
    </source>
</evidence>
<feature type="domain" description="ATP-grasp" evidence="5">
    <location>
        <begin position="341"/>
        <end position="604"/>
    </location>
</feature>
<proteinExistence type="predicted"/>
<keyword evidence="1" id="KW-0436">Ligase</keyword>
<dbReference type="AlphaFoldDB" id="A0A8G1RLF5"/>
<keyword evidence="3 4" id="KW-0067">ATP-binding</keyword>
<reference evidence="6 7" key="1">
    <citation type="submission" date="2018-02" db="EMBL/GenBank/DDBJ databases">
        <title>The genomes of Aspergillus section Nigri reveals drivers in fungal speciation.</title>
        <authorList>
            <consortium name="DOE Joint Genome Institute"/>
            <person name="Vesth T.C."/>
            <person name="Nybo J."/>
            <person name="Theobald S."/>
            <person name="Brandl J."/>
            <person name="Frisvad J.C."/>
            <person name="Nielsen K.F."/>
            <person name="Lyhne E.K."/>
            <person name="Kogle M.E."/>
            <person name="Kuo A."/>
            <person name="Riley R."/>
            <person name="Clum A."/>
            <person name="Nolan M."/>
            <person name="Lipzen A."/>
            <person name="Salamov A."/>
            <person name="Henrissat B."/>
            <person name="Wiebenga A."/>
            <person name="De vries R.P."/>
            <person name="Grigoriev I.V."/>
            <person name="Mortensen U.H."/>
            <person name="Andersen M.R."/>
            <person name="Baker S.E."/>
        </authorList>
    </citation>
    <scope>NUCLEOTIDE SEQUENCE [LARGE SCALE GENOMIC DNA]</scope>
    <source>
        <strain evidence="6 7">CBS 313.89</strain>
    </source>
</reference>
<organism evidence="6 7">
    <name type="scientific">Aspergillus fijiensis CBS 313.89</name>
    <dbReference type="NCBI Taxonomy" id="1448319"/>
    <lineage>
        <taxon>Eukaryota</taxon>
        <taxon>Fungi</taxon>
        <taxon>Dikarya</taxon>
        <taxon>Ascomycota</taxon>
        <taxon>Pezizomycotina</taxon>
        <taxon>Eurotiomycetes</taxon>
        <taxon>Eurotiomycetidae</taxon>
        <taxon>Eurotiales</taxon>
        <taxon>Aspergillaceae</taxon>
        <taxon>Aspergillus</taxon>
    </lineage>
</organism>
<dbReference type="GeneID" id="63866942"/>
<evidence type="ECO:0000256" key="3">
    <source>
        <dbReference type="ARBA" id="ARBA00022840"/>
    </source>
</evidence>
<dbReference type="InterPro" id="IPR041472">
    <property type="entry name" value="BL00235/CARNS1_N"/>
</dbReference>
<dbReference type="OrthoDB" id="434648at2759"/>
<dbReference type="PROSITE" id="PS50975">
    <property type="entry name" value="ATP_GRASP"/>
    <property type="match status" value="1"/>
</dbReference>